<keyword evidence="9" id="KW-1185">Reference proteome</keyword>
<dbReference type="GO" id="GO:0006310">
    <property type="term" value="P:DNA recombination"/>
    <property type="evidence" value="ECO:0007669"/>
    <property type="project" value="UniProtKB-KW"/>
</dbReference>
<evidence type="ECO:0000256" key="3">
    <source>
        <dbReference type="ARBA" id="ARBA00023125"/>
    </source>
</evidence>
<gene>
    <name evidence="8" type="ORF">VI08_01950</name>
</gene>
<reference evidence="8 9" key="1">
    <citation type="submission" date="2015-03" db="EMBL/GenBank/DDBJ databases">
        <title>Draft genome sequence of Luteibacter yeojuensis strain SU11.</title>
        <authorList>
            <person name="Sulaiman J."/>
            <person name="Priya K."/>
            <person name="Chan K.-G."/>
        </authorList>
    </citation>
    <scope>NUCLEOTIDE SEQUENCE [LARGE SCALE GENOMIC DNA]</scope>
    <source>
        <strain evidence="8 9">SU11</strain>
    </source>
</reference>
<dbReference type="InterPro" id="IPR044068">
    <property type="entry name" value="CB"/>
</dbReference>
<sequence length="481" mass="53839">MLRHKSGVWYFRLVVPRDLQLAFGKKIIKRSLGVRDMRLARLYAYELGAQYAHAIAEARGKGMANREWKVSKFEIDHRADGGFSMRTDGTEQDNTAALEALRLLQAVRPTTPMAMAVAPSSPAVPVSSAPTLLEAFKRYQAAEQAGMKPDTWDQRQRAIWSYIEALGPSKRVDEVTPQETDLWAAELQSEGRSKRTVAQWVSHVAQLFEAQRRIGNVKGDNPVKGVVVFTKAEKLAAKNRGHGWEAFDDAQLARIFDPKNFARMTTTHARWGSLIGLYSGARVSEVAQLFLRDFEVVEGTKCVRITNESDGQSVKNEASKRLVPLHPDLLDMGLWAHVEHLRALGEERLFPGMRIDSKSGAGNAISKGFRYLVHEVLEMKPRRAKGKIAFHSLRKSVIQRLQTNLPGERRKALVGHEPGDGVHEAFYMRPWTAEELATFFPELAWPFMDKPALKAILANAPKGRGRPKSAAKKPQKPKVAP</sequence>
<evidence type="ECO:0000256" key="6">
    <source>
        <dbReference type="SAM" id="MobiDB-lite"/>
    </source>
</evidence>
<evidence type="ECO:0000313" key="9">
    <source>
        <dbReference type="Proteomes" id="UP000033651"/>
    </source>
</evidence>
<keyword evidence="4" id="KW-0233">DNA recombination</keyword>
<dbReference type="CDD" id="cd01184">
    <property type="entry name" value="INT_C_like_1"/>
    <property type="match status" value="1"/>
</dbReference>
<dbReference type="GO" id="GO:0015074">
    <property type="term" value="P:DNA integration"/>
    <property type="evidence" value="ECO:0007669"/>
    <property type="project" value="UniProtKB-KW"/>
</dbReference>
<dbReference type="Gene3D" id="1.10.443.10">
    <property type="entry name" value="Intergrase catalytic core"/>
    <property type="match status" value="1"/>
</dbReference>
<accession>A0A0F3L3P6</accession>
<feature type="compositionally biased region" description="Basic residues" evidence="6">
    <location>
        <begin position="463"/>
        <end position="481"/>
    </location>
</feature>
<dbReference type="Proteomes" id="UP000033651">
    <property type="component" value="Unassembled WGS sequence"/>
</dbReference>
<dbReference type="GO" id="GO:0003677">
    <property type="term" value="F:DNA binding"/>
    <property type="evidence" value="ECO:0007669"/>
    <property type="project" value="UniProtKB-UniRule"/>
</dbReference>
<feature type="domain" description="Core-binding (CB)" evidence="7">
    <location>
        <begin position="127"/>
        <end position="212"/>
    </location>
</feature>
<dbReference type="AlphaFoldDB" id="A0A0F3L3P6"/>
<name>A0A0F3L3P6_9GAMM</name>
<dbReference type="PANTHER" id="PTHR30349:SF41">
    <property type="entry name" value="INTEGRASE_RECOMBINASE PROTEIN MJ0367-RELATED"/>
    <property type="match status" value="1"/>
</dbReference>
<dbReference type="InterPro" id="IPR011010">
    <property type="entry name" value="DNA_brk_join_enz"/>
</dbReference>
<dbReference type="Gene3D" id="1.10.150.130">
    <property type="match status" value="1"/>
</dbReference>
<dbReference type="SUPFAM" id="SSF56349">
    <property type="entry name" value="DNA breaking-rejoining enzymes"/>
    <property type="match status" value="1"/>
</dbReference>
<proteinExistence type="inferred from homology"/>
<evidence type="ECO:0000259" key="7">
    <source>
        <dbReference type="PROSITE" id="PS51900"/>
    </source>
</evidence>
<dbReference type="EMBL" id="JZRB01000003">
    <property type="protein sequence ID" value="KJV36979.1"/>
    <property type="molecule type" value="Genomic_DNA"/>
</dbReference>
<dbReference type="Pfam" id="PF20172">
    <property type="entry name" value="DUF6538"/>
    <property type="match status" value="1"/>
</dbReference>
<dbReference type="PATRIC" id="fig|345309.4.peg.2259"/>
<dbReference type="InterPro" id="IPR010998">
    <property type="entry name" value="Integrase_recombinase_N"/>
</dbReference>
<evidence type="ECO:0000313" key="8">
    <source>
        <dbReference type="EMBL" id="KJV36979.1"/>
    </source>
</evidence>
<evidence type="ECO:0000256" key="1">
    <source>
        <dbReference type="ARBA" id="ARBA00008857"/>
    </source>
</evidence>
<evidence type="ECO:0000256" key="4">
    <source>
        <dbReference type="ARBA" id="ARBA00023172"/>
    </source>
</evidence>
<keyword evidence="2" id="KW-0229">DNA integration</keyword>
<keyword evidence="3 5" id="KW-0238">DNA-binding</keyword>
<comment type="similarity">
    <text evidence="1">Belongs to the 'phage' integrase family.</text>
</comment>
<dbReference type="PROSITE" id="PS51900">
    <property type="entry name" value="CB"/>
    <property type="match status" value="1"/>
</dbReference>
<organism evidence="8 9">
    <name type="scientific">Luteibacter yeojuensis</name>
    <dbReference type="NCBI Taxonomy" id="345309"/>
    <lineage>
        <taxon>Bacteria</taxon>
        <taxon>Pseudomonadati</taxon>
        <taxon>Pseudomonadota</taxon>
        <taxon>Gammaproteobacteria</taxon>
        <taxon>Lysobacterales</taxon>
        <taxon>Rhodanobacteraceae</taxon>
        <taxon>Luteibacter</taxon>
    </lineage>
</organism>
<evidence type="ECO:0000256" key="2">
    <source>
        <dbReference type="ARBA" id="ARBA00022908"/>
    </source>
</evidence>
<dbReference type="PANTHER" id="PTHR30349">
    <property type="entry name" value="PHAGE INTEGRASE-RELATED"/>
    <property type="match status" value="1"/>
</dbReference>
<dbReference type="InterPro" id="IPR050090">
    <property type="entry name" value="Tyrosine_recombinase_XerCD"/>
</dbReference>
<comment type="caution">
    <text evidence="8">The sequence shown here is derived from an EMBL/GenBank/DDBJ whole genome shotgun (WGS) entry which is preliminary data.</text>
</comment>
<dbReference type="InterPro" id="IPR013762">
    <property type="entry name" value="Integrase-like_cat_sf"/>
</dbReference>
<evidence type="ECO:0000256" key="5">
    <source>
        <dbReference type="PROSITE-ProRule" id="PRU01248"/>
    </source>
</evidence>
<feature type="region of interest" description="Disordered" evidence="6">
    <location>
        <begin position="459"/>
        <end position="481"/>
    </location>
</feature>
<protein>
    <recommendedName>
        <fullName evidence="7">Core-binding (CB) domain-containing protein</fullName>
    </recommendedName>
</protein>
<dbReference type="InterPro" id="IPR046668">
    <property type="entry name" value="DUF6538"/>
</dbReference>